<dbReference type="EMBL" id="PDCK01000041">
    <property type="protein sequence ID" value="PRQ42288.1"/>
    <property type="molecule type" value="Genomic_DNA"/>
</dbReference>
<reference evidence="2 3" key="1">
    <citation type="journal article" date="2018" name="Nat. Genet.">
        <title>The Rosa genome provides new insights in the design of modern roses.</title>
        <authorList>
            <person name="Bendahmane M."/>
        </authorList>
    </citation>
    <scope>NUCLEOTIDE SEQUENCE [LARGE SCALE GENOMIC DNA]</scope>
    <source>
        <strain evidence="3">cv. Old Blush</strain>
    </source>
</reference>
<dbReference type="Gramene" id="PRQ42288">
    <property type="protein sequence ID" value="PRQ42288"/>
    <property type="gene ID" value="RchiOBHm_Chr3g0455991"/>
</dbReference>
<sequence length="412" mass="47868">MSEFSKFPEEMALHILSRMPPKSLMRFKCVRKSWYVLINNPSFVAKHLYNSLHNKQSTCIFCKRYVFRDIATKDVESVVSLITFSDDDVGDTNHEHISHSVIQDIDLPLSMSGIPKNHLNEPELLGAVYITGHCDGIICLVHGEIVLWNPAIKQFKILPKPLLTNGIVNSIGFGYDARSKDYKVFSFPTHDEDRSSERDFNYPPHVEVYSLSTDLWTEINADHLETETTNLYPEFFQMYFKGIWYWTGSEQQKEFMVVYDSMDEEWVRQLIIVFDMNDEVFEDILFPYSLYGPMIPYLEMRVIVWNESVALFGQYRFGYADDAFGLWVMDDIVKGSWTKQLTLEVVVGTRMTLEMWKSDEILMVANDNRIFSYNIRTEEIKYLPIESTHPTFSAAIVCINSIVPVIHGRQQA</sequence>
<dbReference type="InterPro" id="IPR011043">
    <property type="entry name" value="Gal_Oxase/kelch_b-propeller"/>
</dbReference>
<dbReference type="Pfam" id="PF00646">
    <property type="entry name" value="F-box"/>
    <property type="match status" value="1"/>
</dbReference>
<dbReference type="InterPro" id="IPR050796">
    <property type="entry name" value="SCF_F-box_component"/>
</dbReference>
<protein>
    <submittedName>
        <fullName evidence="2">Putative F-box domain, galactose oxidase/kelch, beta-propeller, F-box associated interaction</fullName>
    </submittedName>
</protein>
<dbReference type="PROSITE" id="PS50181">
    <property type="entry name" value="FBOX"/>
    <property type="match status" value="1"/>
</dbReference>
<comment type="caution">
    <text evidence="2">The sequence shown here is derived from an EMBL/GenBank/DDBJ whole genome shotgun (WGS) entry which is preliminary data.</text>
</comment>
<evidence type="ECO:0000259" key="1">
    <source>
        <dbReference type="PROSITE" id="PS50181"/>
    </source>
</evidence>
<accession>A0A2P6R775</accession>
<dbReference type="SUPFAM" id="SSF81383">
    <property type="entry name" value="F-box domain"/>
    <property type="match status" value="1"/>
</dbReference>
<dbReference type="STRING" id="74649.A0A2P6R775"/>
<dbReference type="InterPro" id="IPR017451">
    <property type="entry name" value="F-box-assoc_interact_dom"/>
</dbReference>
<gene>
    <name evidence="2" type="ORF">RchiOBHm_Chr3g0455991</name>
</gene>
<dbReference type="Pfam" id="PF07734">
    <property type="entry name" value="FBA_1"/>
    <property type="match status" value="1"/>
</dbReference>
<proteinExistence type="predicted"/>
<organism evidence="2 3">
    <name type="scientific">Rosa chinensis</name>
    <name type="common">China rose</name>
    <dbReference type="NCBI Taxonomy" id="74649"/>
    <lineage>
        <taxon>Eukaryota</taxon>
        <taxon>Viridiplantae</taxon>
        <taxon>Streptophyta</taxon>
        <taxon>Embryophyta</taxon>
        <taxon>Tracheophyta</taxon>
        <taxon>Spermatophyta</taxon>
        <taxon>Magnoliopsida</taxon>
        <taxon>eudicotyledons</taxon>
        <taxon>Gunneridae</taxon>
        <taxon>Pentapetalae</taxon>
        <taxon>rosids</taxon>
        <taxon>fabids</taxon>
        <taxon>Rosales</taxon>
        <taxon>Rosaceae</taxon>
        <taxon>Rosoideae</taxon>
        <taxon>Rosoideae incertae sedis</taxon>
        <taxon>Rosa</taxon>
    </lineage>
</organism>
<dbReference type="PANTHER" id="PTHR31672:SF13">
    <property type="entry name" value="F-BOX PROTEIN CPR30-LIKE"/>
    <property type="match status" value="1"/>
</dbReference>
<dbReference type="SUPFAM" id="SSF50965">
    <property type="entry name" value="Galactose oxidase, central domain"/>
    <property type="match status" value="1"/>
</dbReference>
<dbReference type="PANTHER" id="PTHR31672">
    <property type="entry name" value="BNACNNG10540D PROTEIN"/>
    <property type="match status" value="1"/>
</dbReference>
<dbReference type="OMA" id="YEMSYIM"/>
<keyword evidence="3" id="KW-1185">Reference proteome</keyword>
<feature type="domain" description="F-box" evidence="1">
    <location>
        <begin position="1"/>
        <end position="52"/>
    </location>
</feature>
<dbReference type="SMART" id="SM00256">
    <property type="entry name" value="FBOX"/>
    <property type="match status" value="1"/>
</dbReference>
<dbReference type="OrthoDB" id="1644187at2759"/>
<name>A0A2P6R775_ROSCH</name>
<dbReference type="Gene3D" id="1.20.1280.50">
    <property type="match status" value="1"/>
</dbReference>
<dbReference type="InterPro" id="IPR001810">
    <property type="entry name" value="F-box_dom"/>
</dbReference>
<evidence type="ECO:0000313" key="3">
    <source>
        <dbReference type="Proteomes" id="UP000238479"/>
    </source>
</evidence>
<dbReference type="InterPro" id="IPR036047">
    <property type="entry name" value="F-box-like_dom_sf"/>
</dbReference>
<dbReference type="InterPro" id="IPR006527">
    <property type="entry name" value="F-box-assoc_dom_typ1"/>
</dbReference>
<dbReference type="NCBIfam" id="TIGR01640">
    <property type="entry name" value="F_box_assoc_1"/>
    <property type="match status" value="1"/>
</dbReference>
<evidence type="ECO:0000313" key="2">
    <source>
        <dbReference type="EMBL" id="PRQ42288.1"/>
    </source>
</evidence>
<dbReference type="CDD" id="cd22157">
    <property type="entry name" value="F-box_AtFBW1-like"/>
    <property type="match status" value="1"/>
</dbReference>
<dbReference type="Proteomes" id="UP000238479">
    <property type="component" value="Chromosome 3"/>
</dbReference>
<dbReference type="AlphaFoldDB" id="A0A2P6R775"/>